<reference evidence="1" key="1">
    <citation type="submission" date="2009-10" db="EMBL/GenBank/DDBJ databases">
        <title>Diversity of trophic interactions inside an arsenic-rich microbial ecosystem.</title>
        <authorList>
            <person name="Bertin P.N."/>
            <person name="Heinrich-Salmeron A."/>
            <person name="Pelletier E."/>
            <person name="Goulhen-Chollet F."/>
            <person name="Arsene-Ploetze F."/>
            <person name="Gallien S."/>
            <person name="Calteau A."/>
            <person name="Vallenet D."/>
            <person name="Casiot C."/>
            <person name="Chane-Woon-Ming B."/>
            <person name="Giloteaux L."/>
            <person name="Barakat M."/>
            <person name="Bonnefoy V."/>
            <person name="Bruneel O."/>
            <person name="Chandler M."/>
            <person name="Cleiss J."/>
            <person name="Duran R."/>
            <person name="Elbaz-Poulichet F."/>
            <person name="Fonknechten N."/>
            <person name="Lauga B."/>
            <person name="Mornico D."/>
            <person name="Ortet P."/>
            <person name="Schaeffer C."/>
            <person name="Siguier P."/>
            <person name="Alexander Thil Smith A."/>
            <person name="Van Dorsselaer A."/>
            <person name="Weissenbach J."/>
            <person name="Medigue C."/>
            <person name="Le Paslier D."/>
        </authorList>
    </citation>
    <scope>NUCLEOTIDE SEQUENCE</scope>
</reference>
<gene>
    <name evidence="1" type="ORF">CARN2_1954</name>
</gene>
<sequence>MTRASNQAIERGYFEQFRAHFPLPAGSVEYTDKPDVIIHGARKLGVEIANLYLSDGGDSSSEQAQRRFRKRVLQEAQAQYLAAGGRKIELTISFDPTHPITSPKALASALAAAAKPIERSPAGPVSRTLLAHMPEVCSIYYNPVEYPDAVWRASQCYTVPSLSLSRVAAVATAKHDKLRAYVPCNAFWLLLVVDFFDSAQDQGIQWPDPDSRFPSPFERIILYKPQFAEWAEVPIKQ</sequence>
<accession>E6PL89</accession>
<comment type="caution">
    <text evidence="1">The sequence shown here is derived from an EMBL/GenBank/DDBJ whole genome shotgun (WGS) entry which is preliminary data.</text>
</comment>
<dbReference type="AlphaFoldDB" id="E6PL89"/>
<evidence type="ECO:0000313" key="1">
    <source>
        <dbReference type="EMBL" id="CBH95690.1"/>
    </source>
</evidence>
<proteinExistence type="predicted"/>
<name>E6PL89_9ZZZZ</name>
<protein>
    <submittedName>
        <fullName evidence="1">Uncharacterized protein</fullName>
    </submittedName>
</protein>
<organism evidence="1">
    <name type="scientific">mine drainage metagenome</name>
    <dbReference type="NCBI Taxonomy" id="410659"/>
    <lineage>
        <taxon>unclassified sequences</taxon>
        <taxon>metagenomes</taxon>
        <taxon>ecological metagenomes</taxon>
    </lineage>
</organism>
<dbReference type="EMBL" id="CABM01000008">
    <property type="protein sequence ID" value="CBH95690.1"/>
    <property type="molecule type" value="Genomic_DNA"/>
</dbReference>